<proteinExistence type="predicted"/>
<organism evidence="1 2">
    <name type="scientific">Prevotella disiens</name>
    <dbReference type="NCBI Taxonomy" id="28130"/>
    <lineage>
        <taxon>Bacteria</taxon>
        <taxon>Pseudomonadati</taxon>
        <taxon>Bacteroidota</taxon>
        <taxon>Bacteroidia</taxon>
        <taxon>Bacteroidales</taxon>
        <taxon>Prevotellaceae</taxon>
        <taxon>Prevotella</taxon>
    </lineage>
</organism>
<dbReference type="NCBIfam" id="NF033445">
    <property type="entry name" value="BREX_PglZ_4"/>
    <property type="match status" value="1"/>
</dbReference>
<evidence type="ECO:0008006" key="3">
    <source>
        <dbReference type="Google" id="ProtNLM"/>
    </source>
</evidence>
<dbReference type="GeneID" id="91081593"/>
<gene>
    <name evidence="1" type="ORF">NCTC11157_00330</name>
</gene>
<sequence>MYKEPFREMDALKAHVEDDKQAKGIGASTLDRYPIRFVLFDNFRNCYDFVDFLQTEQGVYVESVDHWIDTNYPDLLITHVELADRIKEHIKKKSPNDCVIAPFSELARFYDNEDKKSFDALIKTIKAIQATPMAQKQHQRVYIPLVGLEGKMNTFKNDSQINIWRLISGDKDLTYKLILTEDTDFGVSGLGANYTIVNSIREWLNIWKDSAQQISPQIICKSKAIFANARFAQPDNAFSYQICHTAFQFLADGLNLEFDGIVPLETDGDNWNILAESIDVSNGFNFNNFVKQYFSINDIESYMDFIRLWFDNPYMFSRWLLARFYINKEKGEGYLCRCLNAISSYGTNELIEKMAGDITEIAAEMQVRKYCLTYAAQKNVQLSNAAENMIAKSLQSLPAKIGYAGSLRYFTGITHKEKEFAVSWLGQGLITPNEISEFFPDLYTYMSEGIGVATGVPNWVNSYIAQYKKAKIANQYTTDIEQFINKLNGSESSFDMWYNSFCSTYTLLQNRGDIEVFYWIDGLGVDWIPLIKSIIAERKDQQIFLNEIRIARALLPTKTDINKKDLQRLLPQGVQLEKSGDLDALAHRSDNISPFTIIKEIDVVRRSIEEILHKYIGKKIAIISDHGITYLSQLVNGKNMVGVDSDHHGRIAIRKRTDSAADNSYFRLEDNKTLCALKHESLCGKVPSGQGVHGGCTPEEVLVPIFIISNTPVASNVSFHLITNEVSGVNPRIQFDIKNMPSIDTPFVLYNGIKYRVRHVSDDRYETEDITLDGNITNFTFLLGEFTHPFNVKVTTGIQEEDLFAF</sequence>
<reference evidence="1 2" key="1">
    <citation type="submission" date="2018-06" db="EMBL/GenBank/DDBJ databases">
        <authorList>
            <consortium name="Pathogen Informatics"/>
            <person name="Doyle S."/>
        </authorList>
    </citation>
    <scope>NUCLEOTIDE SEQUENCE [LARGE SCALE GENOMIC DNA]</scope>
    <source>
        <strain evidence="1 2">NCTC11157</strain>
    </source>
</reference>
<dbReference type="OrthoDB" id="2015940at2"/>
<dbReference type="Proteomes" id="UP000254072">
    <property type="component" value="Unassembled WGS sequence"/>
</dbReference>
<dbReference type="AlphaFoldDB" id="A0A379DW29"/>
<accession>A0A379DW29</accession>
<evidence type="ECO:0000313" key="2">
    <source>
        <dbReference type="Proteomes" id="UP000254072"/>
    </source>
</evidence>
<protein>
    <recommendedName>
        <fullName evidence="3">BREX-4 system phosphatase PglZ</fullName>
    </recommendedName>
</protein>
<evidence type="ECO:0000313" key="1">
    <source>
        <dbReference type="EMBL" id="SUB84625.1"/>
    </source>
</evidence>
<dbReference type="RefSeq" id="WP_021669283.1">
    <property type="nucleotide sequence ID" value="NZ_UGTL01000001.1"/>
</dbReference>
<dbReference type="EMBL" id="UGTL01000001">
    <property type="protein sequence ID" value="SUB84625.1"/>
    <property type="molecule type" value="Genomic_DNA"/>
</dbReference>
<name>A0A379DW29_9BACT</name>